<comment type="subcellular location">
    <subcellularLocation>
        <location evidence="1">Cell membrane</location>
        <topology evidence="1">Lipid-anchor</topology>
    </subcellularLocation>
</comment>
<dbReference type="PROSITE" id="PS50817">
    <property type="entry name" value="INTEIN_N_TER"/>
    <property type="match status" value="1"/>
</dbReference>
<dbReference type="GO" id="GO:0005113">
    <property type="term" value="F:patched binding"/>
    <property type="evidence" value="ECO:0007669"/>
    <property type="project" value="TreeGrafter"/>
</dbReference>
<name>A0A915LA40_ROMCU</name>
<dbReference type="GO" id="GO:0016740">
    <property type="term" value="F:transferase activity"/>
    <property type="evidence" value="ECO:0007669"/>
    <property type="project" value="UniProtKB-KW"/>
</dbReference>
<dbReference type="PANTHER" id="PTHR11889:SF31">
    <property type="entry name" value="PROTEIN HEDGEHOG"/>
    <property type="match status" value="1"/>
</dbReference>
<evidence type="ECO:0000256" key="12">
    <source>
        <dbReference type="ARBA" id="ARBA00022813"/>
    </source>
</evidence>
<dbReference type="GO" id="GO:0001708">
    <property type="term" value="P:cell fate specification"/>
    <property type="evidence" value="ECO:0007669"/>
    <property type="project" value="TreeGrafter"/>
</dbReference>
<dbReference type="GO" id="GO:0005509">
    <property type="term" value="F:calcium ion binding"/>
    <property type="evidence" value="ECO:0007669"/>
    <property type="project" value="TreeGrafter"/>
</dbReference>
<evidence type="ECO:0000256" key="10">
    <source>
        <dbReference type="ARBA" id="ARBA00022729"/>
    </source>
</evidence>
<dbReference type="SUPFAM" id="SSF51294">
    <property type="entry name" value="Hedgehog/intein (Hint) domain"/>
    <property type="match status" value="1"/>
</dbReference>
<dbReference type="GO" id="GO:0048731">
    <property type="term" value="P:system development"/>
    <property type="evidence" value="ECO:0007669"/>
    <property type="project" value="UniProtKB-ARBA"/>
</dbReference>
<dbReference type="InterPro" id="IPR050387">
    <property type="entry name" value="Hedgehog_Signaling"/>
</dbReference>
<dbReference type="GO" id="GO:0005886">
    <property type="term" value="C:plasma membrane"/>
    <property type="evidence" value="ECO:0007669"/>
    <property type="project" value="UniProtKB-SubCell"/>
</dbReference>
<keyword evidence="4" id="KW-0217">Developmental protein</keyword>
<dbReference type="GO" id="GO:0009653">
    <property type="term" value="P:anatomical structure morphogenesis"/>
    <property type="evidence" value="ECO:0007669"/>
    <property type="project" value="UniProtKB-KW"/>
</dbReference>
<evidence type="ECO:0000256" key="15">
    <source>
        <dbReference type="ARBA" id="ARBA00023139"/>
    </source>
</evidence>
<dbReference type="Gene3D" id="3.30.1380.10">
    <property type="match status" value="1"/>
</dbReference>
<evidence type="ECO:0000256" key="4">
    <source>
        <dbReference type="ARBA" id="ARBA00022473"/>
    </source>
</evidence>
<dbReference type="GO" id="GO:0007267">
    <property type="term" value="P:cell-cell signaling"/>
    <property type="evidence" value="ECO:0007669"/>
    <property type="project" value="InterPro"/>
</dbReference>
<evidence type="ECO:0000256" key="7">
    <source>
        <dbReference type="ARBA" id="ARBA00022679"/>
    </source>
</evidence>
<keyword evidence="17" id="KW-0504">Morphogen</keyword>
<keyword evidence="13" id="KW-0106">Calcium</keyword>
<dbReference type="GO" id="GO:0007367">
    <property type="term" value="P:segment polarity determination"/>
    <property type="evidence" value="ECO:0007669"/>
    <property type="project" value="UniProtKB-KW"/>
</dbReference>
<sequence>MLVSNQWPAWIQNRNFAPRLVPNSVLMHYEGRAADLAPSDFDRSKIGALARLAVQAGFDWVHYEHKSHIHVSVKSDILSRSTRSLRCFPESSIVLLSNNRTKLLSEVQIGDEIAAFSTSTGRQTFSQVVSFLHVDRQVRIDDYLKIYIGNNYNLTVSPDHLIFVYNNDGSFYTKMAKNLIVGDFLILNNDRRLKISEIQRVPSRGLFAPLTMEGTIFVDNVAASCYAGVRSHDLADFVIRPIKYFWPNNNGRGSGTIHWYANFLWKIADLLESMNIYTFFDRDL</sequence>
<keyword evidence="5" id="KW-1003">Cell membrane</keyword>
<evidence type="ECO:0000256" key="13">
    <source>
        <dbReference type="ARBA" id="ARBA00022837"/>
    </source>
</evidence>
<feature type="domain" description="Hint" evidence="20">
    <location>
        <begin position="85"/>
        <end position="189"/>
    </location>
</feature>
<dbReference type="InterPro" id="IPR000320">
    <property type="entry name" value="Hedgehog_signalling_dom"/>
</dbReference>
<evidence type="ECO:0000256" key="6">
    <source>
        <dbReference type="ARBA" id="ARBA00022670"/>
    </source>
</evidence>
<evidence type="ECO:0000256" key="11">
    <source>
        <dbReference type="ARBA" id="ARBA00022801"/>
    </source>
</evidence>
<evidence type="ECO:0000313" key="22">
    <source>
        <dbReference type="WBParaSite" id="nRc.2.0.1.t47934-RA"/>
    </source>
</evidence>
<organism evidence="21 22">
    <name type="scientific">Romanomermis culicivorax</name>
    <name type="common">Nematode worm</name>
    <dbReference type="NCBI Taxonomy" id="13658"/>
    <lineage>
        <taxon>Eukaryota</taxon>
        <taxon>Metazoa</taxon>
        <taxon>Ecdysozoa</taxon>
        <taxon>Nematoda</taxon>
        <taxon>Enoplea</taxon>
        <taxon>Dorylaimia</taxon>
        <taxon>Mermithida</taxon>
        <taxon>Mermithoidea</taxon>
        <taxon>Mermithidae</taxon>
        <taxon>Romanomermis</taxon>
    </lineage>
</organism>
<evidence type="ECO:0000256" key="17">
    <source>
        <dbReference type="ARBA" id="ARBA00023301"/>
    </source>
</evidence>
<evidence type="ECO:0000256" key="9">
    <source>
        <dbReference type="ARBA" id="ARBA00022723"/>
    </source>
</evidence>
<evidence type="ECO:0000256" key="8">
    <source>
        <dbReference type="ARBA" id="ARBA00022716"/>
    </source>
</evidence>
<dbReference type="AlphaFoldDB" id="A0A915LA40"/>
<keyword evidence="12" id="KW-0068">Autocatalytic cleavage</keyword>
<proteinExistence type="inferred from homology"/>
<evidence type="ECO:0000313" key="21">
    <source>
        <dbReference type="Proteomes" id="UP000887565"/>
    </source>
</evidence>
<keyword evidence="15" id="KW-0564">Palmitate</keyword>
<dbReference type="InterPro" id="IPR009045">
    <property type="entry name" value="Zn_M74/Hedgehog-like"/>
</dbReference>
<evidence type="ECO:0000256" key="16">
    <source>
        <dbReference type="ARBA" id="ARBA00023288"/>
    </source>
</evidence>
<dbReference type="Gene3D" id="2.170.16.10">
    <property type="entry name" value="Hedgehog/Intein (Hint) domain"/>
    <property type="match status" value="1"/>
</dbReference>
<keyword evidence="8" id="KW-0709">Segmentation polarity protein</keyword>
<dbReference type="GO" id="GO:0016015">
    <property type="term" value="F:morphogen activity"/>
    <property type="evidence" value="ECO:0007669"/>
    <property type="project" value="UniProtKB-KW"/>
</dbReference>
<evidence type="ECO:0000256" key="19">
    <source>
        <dbReference type="ARBA" id="ARBA00048589"/>
    </source>
</evidence>
<dbReference type="Pfam" id="PF01079">
    <property type="entry name" value="Hint"/>
    <property type="match status" value="1"/>
</dbReference>
<dbReference type="Proteomes" id="UP000887565">
    <property type="component" value="Unplaced"/>
</dbReference>
<dbReference type="Pfam" id="PF01085">
    <property type="entry name" value="HH_signal"/>
    <property type="match status" value="1"/>
</dbReference>
<dbReference type="GO" id="GO:0008233">
    <property type="term" value="F:peptidase activity"/>
    <property type="evidence" value="ECO:0007669"/>
    <property type="project" value="UniProtKB-KW"/>
</dbReference>
<dbReference type="InterPro" id="IPR001657">
    <property type="entry name" value="Hedgehog"/>
</dbReference>
<reference evidence="22" key="1">
    <citation type="submission" date="2022-11" db="UniProtKB">
        <authorList>
            <consortium name="WormBaseParasite"/>
        </authorList>
    </citation>
    <scope>IDENTIFICATION</scope>
</reference>
<dbReference type="GO" id="GO:0007224">
    <property type="term" value="P:smoothened signaling pathway"/>
    <property type="evidence" value="ECO:0007669"/>
    <property type="project" value="TreeGrafter"/>
</dbReference>
<dbReference type="InterPro" id="IPR036844">
    <property type="entry name" value="Hint_dom_sf"/>
</dbReference>
<dbReference type="CDD" id="cd00081">
    <property type="entry name" value="Hint"/>
    <property type="match status" value="1"/>
</dbReference>
<dbReference type="SMART" id="SM00306">
    <property type="entry name" value="HintN"/>
    <property type="match status" value="1"/>
</dbReference>
<dbReference type="InterPro" id="IPR003587">
    <property type="entry name" value="Hint_dom_N"/>
</dbReference>
<dbReference type="GO" id="GO:0010468">
    <property type="term" value="P:regulation of gene expression"/>
    <property type="evidence" value="ECO:0007669"/>
    <property type="project" value="TreeGrafter"/>
</dbReference>
<dbReference type="GO" id="GO:0005615">
    <property type="term" value="C:extracellular space"/>
    <property type="evidence" value="ECO:0007669"/>
    <property type="project" value="TreeGrafter"/>
</dbReference>
<dbReference type="WBParaSite" id="nRc.2.0.1.t47934-RA">
    <property type="protein sequence ID" value="nRc.2.0.1.t47934-RA"/>
    <property type="gene ID" value="nRc.2.0.1.g47934"/>
</dbReference>
<dbReference type="InterPro" id="IPR001767">
    <property type="entry name" value="Hedgehog_Hint"/>
</dbReference>
<dbReference type="GO" id="GO:0016540">
    <property type="term" value="P:protein autoprocessing"/>
    <property type="evidence" value="ECO:0007669"/>
    <property type="project" value="InterPro"/>
</dbReference>
<keyword evidence="21" id="KW-1185">Reference proteome</keyword>
<keyword evidence="7" id="KW-0808">Transferase</keyword>
<keyword evidence="14" id="KW-0472">Membrane</keyword>
<comment type="function">
    <text evidence="18">The C-terminal part of the hedgehog protein precursor displays an autoproteolysis activity that results in the cleavage of the full-length protein into two parts (N-product and C-product). In addition, the C-terminal part displays a cholesterol transferase activity that results by the covalent attachment of a cholesterol moiety to the C-terminal of the newly generated N-product. Once cleaved, the C-product has no signaling activity and diffuses from the cell.</text>
</comment>
<comment type="catalytic activity">
    <reaction evidence="19">
        <text>glycyl-L-cysteinyl-[protein] + cholesterol + H(+) = [protein]-C-terminal glycyl cholesterol ester + N-terminal L-cysteinyl-[protein]</text>
        <dbReference type="Rhea" id="RHEA:59504"/>
        <dbReference type="Rhea" id="RHEA-COMP:12707"/>
        <dbReference type="Rhea" id="RHEA-COMP:15369"/>
        <dbReference type="Rhea" id="RHEA-COMP:15374"/>
        <dbReference type="ChEBI" id="CHEBI:15378"/>
        <dbReference type="ChEBI" id="CHEBI:16113"/>
        <dbReference type="ChEBI" id="CHEBI:65250"/>
        <dbReference type="ChEBI" id="CHEBI:143135"/>
        <dbReference type="ChEBI" id="CHEBI:143140"/>
    </reaction>
    <physiologicalReaction direction="left-to-right" evidence="19">
        <dbReference type="Rhea" id="RHEA:59505"/>
    </physiologicalReaction>
</comment>
<dbReference type="PRINTS" id="PR00632">
    <property type="entry name" value="SONICHHOG"/>
</dbReference>
<evidence type="ECO:0000256" key="18">
    <source>
        <dbReference type="ARBA" id="ARBA00045369"/>
    </source>
</evidence>
<keyword evidence="11" id="KW-0378">Hydrolase</keyword>
<keyword evidence="10" id="KW-0732">Signal</keyword>
<keyword evidence="16" id="KW-0449">Lipoprotein</keyword>
<dbReference type="OMA" id="EEHKGSY"/>
<evidence type="ECO:0000259" key="20">
    <source>
        <dbReference type="SMART" id="SM00306"/>
    </source>
</evidence>
<dbReference type="GO" id="GO:0016539">
    <property type="term" value="P:intein-mediated protein splicing"/>
    <property type="evidence" value="ECO:0007669"/>
    <property type="project" value="InterPro"/>
</dbReference>
<protein>
    <recommendedName>
        <fullName evidence="3">Protein hedgehog</fullName>
    </recommendedName>
</protein>
<dbReference type="InterPro" id="IPR006141">
    <property type="entry name" value="Intein_N"/>
</dbReference>
<evidence type="ECO:0000256" key="1">
    <source>
        <dbReference type="ARBA" id="ARBA00004193"/>
    </source>
</evidence>
<keyword evidence="6" id="KW-0645">Protease</keyword>
<evidence type="ECO:0000256" key="14">
    <source>
        <dbReference type="ARBA" id="ARBA00023136"/>
    </source>
</evidence>
<comment type="similarity">
    <text evidence="2">Belongs to the hedgehog family.</text>
</comment>
<evidence type="ECO:0000256" key="3">
    <source>
        <dbReference type="ARBA" id="ARBA00021970"/>
    </source>
</evidence>
<accession>A0A915LA40</accession>
<dbReference type="PANTHER" id="PTHR11889">
    <property type="entry name" value="HEDGEHOG"/>
    <property type="match status" value="1"/>
</dbReference>
<evidence type="ECO:0000256" key="2">
    <source>
        <dbReference type="ARBA" id="ARBA00010649"/>
    </source>
</evidence>
<evidence type="ECO:0000256" key="5">
    <source>
        <dbReference type="ARBA" id="ARBA00022475"/>
    </source>
</evidence>
<keyword evidence="9" id="KW-0479">Metal-binding</keyword>
<dbReference type="SUPFAM" id="SSF55166">
    <property type="entry name" value="Hedgehog/DD-peptidase"/>
    <property type="match status" value="1"/>
</dbReference>